<dbReference type="Pfam" id="PF17657">
    <property type="entry name" value="DNA_pol3_finger"/>
    <property type="match status" value="1"/>
</dbReference>
<keyword evidence="7" id="KW-0235">DNA replication</keyword>
<dbReference type="KEGG" id="hyf:DTO96_100825"/>
<dbReference type="InterPro" id="IPR004365">
    <property type="entry name" value="NA-bd_OB_tRNA"/>
</dbReference>
<evidence type="ECO:0000256" key="4">
    <source>
        <dbReference type="ARBA" id="ARBA00022490"/>
    </source>
</evidence>
<keyword evidence="4" id="KW-0963">Cytoplasm</keyword>
<dbReference type="InterPro" id="IPR004805">
    <property type="entry name" value="DnaE2/DnaE/PolC"/>
</dbReference>
<dbReference type="Pfam" id="PF20914">
    <property type="entry name" value="DNA_pol_IIIA_C"/>
    <property type="match status" value="1"/>
</dbReference>
<evidence type="ECO:0000256" key="5">
    <source>
        <dbReference type="ARBA" id="ARBA00022679"/>
    </source>
</evidence>
<dbReference type="InterPro" id="IPR029460">
    <property type="entry name" value="DNAPol_HHH"/>
</dbReference>
<dbReference type="SUPFAM" id="SSF89550">
    <property type="entry name" value="PHP domain-like"/>
    <property type="match status" value="1"/>
</dbReference>
<gene>
    <name evidence="11" type="primary">dnaE</name>
    <name evidence="11" type="ORF">DTO96_100825</name>
</gene>
<dbReference type="InterPro" id="IPR048472">
    <property type="entry name" value="DNA_pol_IIIA_C"/>
</dbReference>
<evidence type="ECO:0000256" key="3">
    <source>
        <dbReference type="ARBA" id="ARBA00019114"/>
    </source>
</evidence>
<dbReference type="Gene3D" id="3.20.20.140">
    <property type="entry name" value="Metal-dependent hydrolases"/>
    <property type="match status" value="1"/>
</dbReference>
<name>A0A345D9R8_9BURK</name>
<dbReference type="GO" id="GO:0005737">
    <property type="term" value="C:cytoplasm"/>
    <property type="evidence" value="ECO:0007669"/>
    <property type="project" value="UniProtKB-SubCell"/>
</dbReference>
<sequence length="1158" mass="129324">MPQPSFVHLRLHSEFSVQDGITRIKDAVKLAAADQQGALALTDLGNTFGLIKFYKAAQGAGVKPIMGADIWLTNVDDLAQPYRMLLLVKNRAGYLRLCDLLSQAYLQSDRLTHGQIHPDWLTQHPELNVGLIALSGAHGGDVGQALLKGNVPQAIERVSQWRTAFNHQYYIEVQRLDTNDSTQHTLLAAELATVTHTPLVATHAVQFLKPEDHRAHEARVCISQGEILSNPRRQAAFSPCQYLMTQAEMVERFADLPSAVANSIAIAKQCNLLLDLGKPQLPDFPTPNGETIDDYTRILSHEGLNERLIKLYPDEDKRAEVRQKYVERLDIELNTIIQMGFPGYFLIVADFITWAKENDVPVGPGRGSGAGSLVAYALKITDLDPLAYDLLFERFLNPERVSMPDFDIDFCQDGRDSVIQYVKDKYGHDAVSQIATFGTLGAKAVVRDVGRVLDMPYNYCDSLSKLIPHDPTDPWTLERTLKDEPAFKERFETEEEAQEIIALSQPLEGLTRNIGMHAGGVLIAPGKLTDFCPIYCAAGTNSVVSQYDKNDVEAVGLVKFDFLGLRNLTILKLAVKYLKMLHPDMAHFVLEDLPLDDPKVFQIFTDGNTTAVFQSESRGAKDLEKKLKPDSFEDIIALMALNRPGPLGSGMVDDFIQRKNEQKKIGRGKDEWYFHPDLKGTLQSTFGVMVYQEQVMLVAQLLGGYSLGGADLLRRAMGKKDAAEMARQRDVFAKGAEVHGVKVEVATELFNLMEKFADYGFNKSHSAAYALIAYQTAWFKAYYPAEFMAATMSSDMDDTDKMQVFYEDSVGLNRLIILPPDINQSFYAFMPTDARHIRYGLGAIKGAGQAAIEAIVAERQANGAFASFFDFCLRVEKQFINRRTLEALIKAGAFDSLHDNRASVLASLEHAIEAALHTEQNKHQNSLFDDTQTFDEQWQEQLAQVPAWTLREKLSNEKNALGFYVSGHLFDECAAEVNQVVKLRLKDVSPQRETVLIAGIIVAVRTMFTKRGKMMFVTLDDKTDRLEVSVFNEVFERYSSLLKEDHLVMMQVKVSKDDYSGGVRIVADRVMDLARARASQASQLIIHLDMRDHVLDVTGFKALLRQQVDEEGLGVTVHAQIKGACADIKLGMDWRVVPSDDLLASLRRLPAVSLVEMV</sequence>
<dbReference type="GO" id="GO:0008408">
    <property type="term" value="F:3'-5' exonuclease activity"/>
    <property type="evidence" value="ECO:0007669"/>
    <property type="project" value="InterPro"/>
</dbReference>
<dbReference type="InterPro" id="IPR012340">
    <property type="entry name" value="NA-bd_OB-fold"/>
</dbReference>
<dbReference type="Pfam" id="PF02811">
    <property type="entry name" value="PHP"/>
    <property type="match status" value="1"/>
</dbReference>
<dbReference type="CDD" id="cd04485">
    <property type="entry name" value="DnaE_OBF"/>
    <property type="match status" value="1"/>
</dbReference>
<dbReference type="Gene3D" id="1.10.10.1600">
    <property type="entry name" value="Bacterial DNA polymerase III alpha subunit, thumb domain"/>
    <property type="match status" value="1"/>
</dbReference>
<dbReference type="CDD" id="cd07433">
    <property type="entry name" value="PHP_PolIIIA_DnaE1"/>
    <property type="match status" value="1"/>
</dbReference>
<dbReference type="SMART" id="SM00481">
    <property type="entry name" value="POLIIIAc"/>
    <property type="match status" value="1"/>
</dbReference>
<dbReference type="Pfam" id="PF14579">
    <property type="entry name" value="HHH_6"/>
    <property type="match status" value="1"/>
</dbReference>
<evidence type="ECO:0000256" key="8">
    <source>
        <dbReference type="ARBA" id="ARBA00022932"/>
    </source>
</evidence>
<dbReference type="Pfam" id="PF01336">
    <property type="entry name" value="tRNA_anti-codon"/>
    <property type="match status" value="1"/>
</dbReference>
<dbReference type="InterPro" id="IPR016195">
    <property type="entry name" value="Pol/histidinol_Pase-like"/>
</dbReference>
<dbReference type="InterPro" id="IPR049821">
    <property type="entry name" value="PolIIIA_DnaE1_PHP"/>
</dbReference>
<evidence type="ECO:0000256" key="2">
    <source>
        <dbReference type="ARBA" id="ARBA00012417"/>
    </source>
</evidence>
<dbReference type="InterPro" id="IPR041931">
    <property type="entry name" value="DNA_pol3_alpha_thumb_dom"/>
</dbReference>
<dbReference type="GO" id="GO:0003676">
    <property type="term" value="F:nucleic acid binding"/>
    <property type="evidence" value="ECO:0007669"/>
    <property type="project" value="InterPro"/>
</dbReference>
<dbReference type="GO" id="GO:0006260">
    <property type="term" value="P:DNA replication"/>
    <property type="evidence" value="ECO:0007669"/>
    <property type="project" value="UniProtKB-KW"/>
</dbReference>
<reference evidence="12" key="1">
    <citation type="submission" date="2018-07" db="EMBL/GenBank/DDBJ databases">
        <authorList>
            <person name="Kim H."/>
        </authorList>
    </citation>
    <scope>NUCLEOTIDE SEQUENCE [LARGE SCALE GENOMIC DNA]</scope>
    <source>
        <strain evidence="12">F02</strain>
    </source>
</reference>
<dbReference type="PANTHER" id="PTHR32294">
    <property type="entry name" value="DNA POLYMERASE III SUBUNIT ALPHA"/>
    <property type="match status" value="1"/>
</dbReference>
<dbReference type="NCBIfam" id="TIGR00594">
    <property type="entry name" value="polc"/>
    <property type="match status" value="1"/>
</dbReference>
<dbReference type="Gene3D" id="1.10.150.870">
    <property type="match status" value="1"/>
</dbReference>
<dbReference type="PANTHER" id="PTHR32294:SF0">
    <property type="entry name" value="DNA POLYMERASE III SUBUNIT ALPHA"/>
    <property type="match status" value="1"/>
</dbReference>
<dbReference type="InterPro" id="IPR004013">
    <property type="entry name" value="PHP_dom"/>
</dbReference>
<dbReference type="EMBL" id="CP031124">
    <property type="protein sequence ID" value="AXF85106.1"/>
    <property type="molecule type" value="Genomic_DNA"/>
</dbReference>
<evidence type="ECO:0000256" key="9">
    <source>
        <dbReference type="ARBA" id="ARBA00049244"/>
    </source>
</evidence>
<keyword evidence="12" id="KW-1185">Reference proteome</keyword>
<evidence type="ECO:0000313" key="12">
    <source>
        <dbReference type="Proteomes" id="UP000252182"/>
    </source>
</evidence>
<dbReference type="InterPro" id="IPR003141">
    <property type="entry name" value="Pol/His_phosphatase_N"/>
</dbReference>
<dbReference type="InterPro" id="IPR011708">
    <property type="entry name" value="DNA_pol3_alpha_NTPase_dom"/>
</dbReference>
<feature type="domain" description="Polymerase/histidinol phosphatase N-terminal" evidence="10">
    <location>
        <begin position="7"/>
        <end position="74"/>
    </location>
</feature>
<dbReference type="EC" id="2.7.7.7" evidence="2"/>
<evidence type="ECO:0000256" key="6">
    <source>
        <dbReference type="ARBA" id="ARBA00022695"/>
    </source>
</evidence>
<dbReference type="RefSeq" id="WP_114562341.1">
    <property type="nucleotide sequence ID" value="NZ_CP031124.1"/>
</dbReference>
<proteinExistence type="predicted"/>
<keyword evidence="5 11" id="KW-0808">Transferase</keyword>
<evidence type="ECO:0000256" key="1">
    <source>
        <dbReference type="ARBA" id="ARBA00004496"/>
    </source>
</evidence>
<dbReference type="Gene3D" id="2.40.50.140">
    <property type="entry name" value="Nucleic acid-binding proteins"/>
    <property type="match status" value="1"/>
</dbReference>
<evidence type="ECO:0000256" key="7">
    <source>
        <dbReference type="ARBA" id="ARBA00022705"/>
    </source>
</evidence>
<dbReference type="NCBIfam" id="NF004226">
    <property type="entry name" value="PRK05673.1"/>
    <property type="match status" value="1"/>
</dbReference>
<evidence type="ECO:0000313" key="11">
    <source>
        <dbReference type="EMBL" id="AXF85106.1"/>
    </source>
</evidence>
<dbReference type="Proteomes" id="UP000252182">
    <property type="component" value="Chromosome"/>
</dbReference>
<accession>A0A345D9R8</accession>
<comment type="subcellular location">
    <subcellularLocation>
        <location evidence="1">Cytoplasm</location>
    </subcellularLocation>
</comment>
<dbReference type="GO" id="GO:0003887">
    <property type="term" value="F:DNA-directed DNA polymerase activity"/>
    <property type="evidence" value="ECO:0007669"/>
    <property type="project" value="UniProtKB-KW"/>
</dbReference>
<organism evidence="11 12">
    <name type="scientific">Ephemeroptericola cinctiostellae</name>
    <dbReference type="NCBI Taxonomy" id="2268024"/>
    <lineage>
        <taxon>Bacteria</taxon>
        <taxon>Pseudomonadati</taxon>
        <taxon>Pseudomonadota</taxon>
        <taxon>Betaproteobacteria</taxon>
        <taxon>Burkholderiales</taxon>
        <taxon>Burkholderiaceae</taxon>
        <taxon>Ephemeroptericola</taxon>
    </lineage>
</organism>
<keyword evidence="6 11" id="KW-0548">Nucleotidyltransferase</keyword>
<keyword evidence="8" id="KW-0239">DNA-directed DNA polymerase</keyword>
<comment type="catalytic activity">
    <reaction evidence="9">
        <text>DNA(n) + a 2'-deoxyribonucleoside 5'-triphosphate = DNA(n+1) + diphosphate</text>
        <dbReference type="Rhea" id="RHEA:22508"/>
        <dbReference type="Rhea" id="RHEA-COMP:17339"/>
        <dbReference type="Rhea" id="RHEA-COMP:17340"/>
        <dbReference type="ChEBI" id="CHEBI:33019"/>
        <dbReference type="ChEBI" id="CHEBI:61560"/>
        <dbReference type="ChEBI" id="CHEBI:173112"/>
        <dbReference type="EC" id="2.7.7.7"/>
    </reaction>
</comment>
<dbReference type="Pfam" id="PF07733">
    <property type="entry name" value="DNA_pol3_alpha"/>
    <property type="match status" value="1"/>
</dbReference>
<dbReference type="OrthoDB" id="9803237at2"/>
<evidence type="ECO:0000259" key="10">
    <source>
        <dbReference type="SMART" id="SM00481"/>
    </source>
</evidence>
<protein>
    <recommendedName>
        <fullName evidence="3">DNA polymerase III subunit alpha</fullName>
        <ecNumber evidence="2">2.7.7.7</ecNumber>
    </recommendedName>
</protein>
<dbReference type="InterPro" id="IPR040982">
    <property type="entry name" value="DNA_pol3_finger"/>
</dbReference>
<dbReference type="AlphaFoldDB" id="A0A345D9R8"/>